<evidence type="ECO:0000256" key="3">
    <source>
        <dbReference type="ARBA" id="ARBA00022741"/>
    </source>
</evidence>
<gene>
    <name evidence="5" type="primary">adk</name>
    <name evidence="9" type="ORF">RHAB15C_0000909</name>
</gene>
<feature type="binding site" evidence="5">
    <location>
        <position position="44"/>
    </location>
    <ligand>
        <name>AMP</name>
        <dbReference type="ChEBI" id="CHEBI:456215"/>
    </ligand>
</feature>
<feature type="binding site" evidence="5">
    <location>
        <begin position="18"/>
        <end position="23"/>
    </location>
    <ligand>
        <name>ATP</name>
        <dbReference type="ChEBI" id="CHEBI:30616"/>
    </ligand>
</feature>
<feature type="region of interest" description="LID" evidence="5">
    <location>
        <begin position="133"/>
        <end position="170"/>
    </location>
</feature>
<comment type="domain">
    <text evidence="5">Consists of three domains, a large central CORE domain and two small peripheral domains, NMPbind and LID, which undergo movements during catalysis. The LID domain closes over the site of phosphoryl transfer upon ATP binding. Assembling and dissambling the active center during each catalytic cycle provides an effective means to prevent ATP hydrolysis. Some bacteria have evolved a zinc-coordinating structure that stabilizes the LID domain.</text>
</comment>
<keyword evidence="1 5" id="KW-0808">Transferase</keyword>
<evidence type="ECO:0000313" key="10">
    <source>
        <dbReference type="Proteomes" id="UP000822862"/>
    </source>
</evidence>
<name>A0ABX8Z034_9BACT</name>
<dbReference type="HAMAP" id="MF_00235">
    <property type="entry name" value="Adenylate_kinase_Adk"/>
    <property type="match status" value="1"/>
</dbReference>
<feature type="region of interest" description="NMP" evidence="5">
    <location>
        <begin position="38"/>
        <end position="67"/>
    </location>
</feature>
<dbReference type="EMBL" id="CP075585">
    <property type="protein sequence ID" value="QZA59025.1"/>
    <property type="molecule type" value="Genomic_DNA"/>
</dbReference>
<dbReference type="InterPro" id="IPR006259">
    <property type="entry name" value="Adenyl_kin_sub"/>
</dbReference>
<feature type="binding site" evidence="5">
    <location>
        <position position="206"/>
    </location>
    <ligand>
        <name>ATP</name>
        <dbReference type="ChEBI" id="CHEBI:30616"/>
    </ligand>
</feature>
<keyword evidence="3 5" id="KW-0547">Nucleotide-binding</keyword>
<organism evidence="9 10">
    <name type="scientific">Candidatus Rhabdochlamydia porcellionis</name>
    <dbReference type="NCBI Taxonomy" id="225148"/>
    <lineage>
        <taxon>Bacteria</taxon>
        <taxon>Pseudomonadati</taxon>
        <taxon>Chlamydiota</taxon>
        <taxon>Chlamydiia</taxon>
        <taxon>Parachlamydiales</taxon>
        <taxon>Candidatus Rhabdochlamydiaceae</taxon>
        <taxon>Candidatus Rhabdochlamydia</taxon>
    </lineage>
</organism>
<feature type="binding site" evidence="5">
    <location>
        <position position="167"/>
    </location>
    <ligand>
        <name>AMP</name>
        <dbReference type="ChEBI" id="CHEBI:456215"/>
    </ligand>
</feature>
<dbReference type="RefSeq" id="WP_194844874.1">
    <property type="nucleotide sequence ID" value="NZ_CP075585.1"/>
</dbReference>
<comment type="similarity">
    <text evidence="5 6">Belongs to the adenylate kinase family.</text>
</comment>
<dbReference type="Gene3D" id="3.40.50.300">
    <property type="entry name" value="P-loop containing nucleotide triphosphate hydrolases"/>
    <property type="match status" value="1"/>
</dbReference>
<dbReference type="PROSITE" id="PS00113">
    <property type="entry name" value="ADENYLATE_KINASE"/>
    <property type="match status" value="1"/>
</dbReference>
<evidence type="ECO:0000256" key="2">
    <source>
        <dbReference type="ARBA" id="ARBA00022727"/>
    </source>
</evidence>
<dbReference type="Pfam" id="PF05191">
    <property type="entry name" value="ADK_lid"/>
    <property type="match status" value="1"/>
</dbReference>
<keyword evidence="5" id="KW-0862">Zinc</keyword>
<keyword evidence="2 5" id="KW-0545">Nucleotide biosynthesis</keyword>
<keyword evidence="4 5" id="KW-0418">Kinase</keyword>
<feature type="binding site" evidence="5">
    <location>
        <position position="178"/>
    </location>
    <ligand>
        <name>AMP</name>
        <dbReference type="ChEBI" id="CHEBI:456215"/>
    </ligand>
</feature>
<dbReference type="SUPFAM" id="SSF52540">
    <property type="entry name" value="P-loop containing nucleoside triphosphate hydrolases"/>
    <property type="match status" value="1"/>
</dbReference>
<evidence type="ECO:0000256" key="1">
    <source>
        <dbReference type="ARBA" id="ARBA00022679"/>
    </source>
</evidence>
<feature type="domain" description="Adenylate kinase active site lid" evidence="8">
    <location>
        <begin position="134"/>
        <end position="169"/>
    </location>
</feature>
<dbReference type="CDD" id="cd01428">
    <property type="entry name" value="ADK"/>
    <property type="match status" value="1"/>
</dbReference>
<reference evidence="9 10" key="1">
    <citation type="submission" date="2021-05" db="EMBL/GenBank/DDBJ databases">
        <title>Ecology and evolution of chlamydial symbionts of arthropods.</title>
        <authorList>
            <person name="Halter T."/>
            <person name="Sixt B.S."/>
            <person name="Toenshoff E.R."/>
            <person name="Koestlbacher S."/>
            <person name="Schulz F."/>
            <person name="Kostanjsek R."/>
            <person name="Collingro A."/>
            <person name="Hendrickx F."/>
            <person name="Horn M."/>
        </authorList>
    </citation>
    <scope>NUCLEOTIDE SEQUENCE [LARGE SCALE GENOMIC DNA]</scope>
    <source>
        <strain evidence="9 10">15C</strain>
    </source>
</reference>
<feature type="binding site" evidence="5">
    <location>
        <position position="157"/>
    </location>
    <ligand>
        <name>Zn(2+)</name>
        <dbReference type="ChEBI" id="CHEBI:29105"/>
        <note>structural</note>
    </ligand>
</feature>
<dbReference type="NCBIfam" id="NF001381">
    <property type="entry name" value="PRK00279.1-3"/>
    <property type="match status" value="1"/>
</dbReference>
<dbReference type="Proteomes" id="UP000822862">
    <property type="component" value="Chromosome"/>
</dbReference>
<accession>A0ABX8Z034</accession>
<feature type="binding site" evidence="5">
    <location>
        <begin position="65"/>
        <end position="67"/>
    </location>
    <ligand>
        <name>AMP</name>
        <dbReference type="ChEBI" id="CHEBI:456215"/>
    </ligand>
</feature>
<evidence type="ECO:0000256" key="5">
    <source>
        <dbReference type="HAMAP-Rule" id="MF_00235"/>
    </source>
</evidence>
<comment type="subunit">
    <text evidence="5 7">Monomer.</text>
</comment>
<protein>
    <recommendedName>
        <fullName evidence="5 7">Adenylate kinase</fullName>
        <shortName evidence="5">AK</shortName>
        <ecNumber evidence="5 7">2.7.4.3</ecNumber>
    </recommendedName>
    <alternativeName>
        <fullName evidence="5">ATP-AMP transphosphorylase</fullName>
    </alternativeName>
    <alternativeName>
        <fullName evidence="5">ATP:AMP phosphotransferase</fullName>
    </alternativeName>
    <alternativeName>
        <fullName evidence="5">Adenylate monophosphate kinase</fullName>
    </alternativeName>
</protein>
<dbReference type="PRINTS" id="PR00094">
    <property type="entry name" value="ADENYLTKNASE"/>
</dbReference>
<comment type="caution">
    <text evidence="5">Lacks conserved residue(s) required for the propagation of feature annotation.</text>
</comment>
<dbReference type="InterPro" id="IPR033690">
    <property type="entry name" value="Adenylat_kinase_CS"/>
</dbReference>
<feature type="binding site" evidence="5">
    <location>
        <position position="137"/>
    </location>
    <ligand>
        <name>Zn(2+)</name>
        <dbReference type="ChEBI" id="CHEBI:29105"/>
        <note>structural</note>
    </ligand>
</feature>
<evidence type="ECO:0000259" key="8">
    <source>
        <dbReference type="Pfam" id="PF05191"/>
    </source>
</evidence>
<keyword evidence="5" id="KW-0963">Cytoplasm</keyword>
<feature type="binding site" evidence="5">
    <location>
        <begin position="93"/>
        <end position="96"/>
    </location>
    <ligand>
        <name>AMP</name>
        <dbReference type="ChEBI" id="CHEBI:456215"/>
    </ligand>
</feature>
<dbReference type="InterPro" id="IPR007862">
    <property type="entry name" value="Adenylate_kinase_lid-dom"/>
</dbReference>
<dbReference type="PANTHER" id="PTHR23359">
    <property type="entry name" value="NUCLEOTIDE KINASE"/>
    <property type="match status" value="1"/>
</dbReference>
<comment type="catalytic activity">
    <reaction evidence="5 7">
        <text>AMP + ATP = 2 ADP</text>
        <dbReference type="Rhea" id="RHEA:12973"/>
        <dbReference type="ChEBI" id="CHEBI:30616"/>
        <dbReference type="ChEBI" id="CHEBI:456215"/>
        <dbReference type="ChEBI" id="CHEBI:456216"/>
        <dbReference type="EC" id="2.7.4.3"/>
    </reaction>
</comment>
<dbReference type="NCBIfam" id="TIGR01351">
    <property type="entry name" value="adk"/>
    <property type="match status" value="1"/>
</dbReference>
<dbReference type="EC" id="2.7.4.3" evidence="5 7"/>
<evidence type="ECO:0000256" key="6">
    <source>
        <dbReference type="RuleBase" id="RU003330"/>
    </source>
</evidence>
<sequence>MAESPTDMHVFILLGPPGSGKGTQAKNLSQYFHLTHISTGDLLREQIHKKTELGKEVDVYMQNGQLVPDEIILHMLFERISMVDCKKGYILDGFPRTLAQAKKLQTYFTKNKIEPFVFNLDLSDQEIIRRLQDRLICAKCHTPYHLFNSPPKKAGICDICHAHLTYRSDDQPEVASKRLQIYHEQTAPLIMYYKELKLLHVIDCNHAEKEIFHQMLLYLNRPFTL</sequence>
<feature type="binding site" evidence="5">
    <location>
        <position position="100"/>
    </location>
    <ligand>
        <name>AMP</name>
        <dbReference type="ChEBI" id="CHEBI:456215"/>
    </ligand>
</feature>
<evidence type="ECO:0000256" key="7">
    <source>
        <dbReference type="RuleBase" id="RU003331"/>
    </source>
</evidence>
<keyword evidence="5" id="KW-0479">Metal-binding</keyword>
<proteinExistence type="inferred from homology"/>
<comment type="function">
    <text evidence="5">Catalyzes the reversible transfer of the terminal phosphate group between ATP and AMP. Plays an important role in cellular energy homeostasis and in adenine nucleotide metabolism.</text>
</comment>
<comment type="pathway">
    <text evidence="5">Purine metabolism; AMP biosynthesis via salvage pathway; AMP from ADP: step 1/1.</text>
</comment>
<comment type="subcellular location">
    <subcellularLocation>
        <location evidence="5 7">Cytoplasm</location>
    </subcellularLocation>
</comment>
<keyword evidence="5 7" id="KW-0067">ATP-binding</keyword>
<feature type="binding site" evidence="5">
    <location>
        <position position="140"/>
    </location>
    <ligand>
        <name>Zn(2+)</name>
        <dbReference type="ChEBI" id="CHEBI:29105"/>
        <note>structural</note>
    </ligand>
</feature>
<evidence type="ECO:0000256" key="4">
    <source>
        <dbReference type="ARBA" id="ARBA00022777"/>
    </source>
</evidence>
<evidence type="ECO:0000313" key="9">
    <source>
        <dbReference type="EMBL" id="QZA59025.1"/>
    </source>
</evidence>
<feature type="binding site" evidence="5">
    <location>
        <position position="160"/>
    </location>
    <ligand>
        <name>Zn(2+)</name>
        <dbReference type="ChEBI" id="CHEBI:29105"/>
        <note>structural</note>
    </ligand>
</feature>
<keyword evidence="10" id="KW-1185">Reference proteome</keyword>
<dbReference type="GO" id="GO:0004017">
    <property type="term" value="F:AMP kinase activity"/>
    <property type="evidence" value="ECO:0007669"/>
    <property type="project" value="UniProtKB-EC"/>
</dbReference>
<dbReference type="InterPro" id="IPR000850">
    <property type="entry name" value="Adenylat/UMP-CMP_kin"/>
</dbReference>
<dbReference type="InterPro" id="IPR027417">
    <property type="entry name" value="P-loop_NTPase"/>
</dbReference>
<feature type="binding site" evidence="5">
    <location>
        <position position="134"/>
    </location>
    <ligand>
        <name>ATP</name>
        <dbReference type="ChEBI" id="CHEBI:30616"/>
    </ligand>
</feature>
<feature type="binding site" evidence="5">
    <location>
        <position position="39"/>
    </location>
    <ligand>
        <name>AMP</name>
        <dbReference type="ChEBI" id="CHEBI:456215"/>
    </ligand>
</feature>
<dbReference type="Pfam" id="PF00406">
    <property type="entry name" value="ADK"/>
    <property type="match status" value="1"/>
</dbReference>